<dbReference type="InParanoid" id="T1FSC2"/>
<evidence type="ECO:0000256" key="7">
    <source>
        <dbReference type="SAM" id="SignalP"/>
    </source>
</evidence>
<evidence type="ECO:0000313" key="11">
    <source>
        <dbReference type="Proteomes" id="UP000015101"/>
    </source>
</evidence>
<reference evidence="11" key="1">
    <citation type="submission" date="2012-12" db="EMBL/GenBank/DDBJ databases">
        <authorList>
            <person name="Hellsten U."/>
            <person name="Grimwood J."/>
            <person name="Chapman J.A."/>
            <person name="Shapiro H."/>
            <person name="Aerts A."/>
            <person name="Otillar R.P."/>
            <person name="Terry A.Y."/>
            <person name="Boore J.L."/>
            <person name="Simakov O."/>
            <person name="Marletaz F."/>
            <person name="Cho S.-J."/>
            <person name="Edsinger-Gonzales E."/>
            <person name="Havlak P."/>
            <person name="Kuo D.-H."/>
            <person name="Larsson T."/>
            <person name="Lv J."/>
            <person name="Arendt D."/>
            <person name="Savage R."/>
            <person name="Osoegawa K."/>
            <person name="de Jong P."/>
            <person name="Lindberg D.R."/>
            <person name="Seaver E.C."/>
            <person name="Weisblat D.A."/>
            <person name="Putnam N.H."/>
            <person name="Grigoriev I.V."/>
            <person name="Rokhsar D.S."/>
        </authorList>
    </citation>
    <scope>NUCLEOTIDE SEQUENCE</scope>
</reference>
<feature type="region of interest" description="Disordered" evidence="5">
    <location>
        <begin position="500"/>
        <end position="550"/>
    </location>
</feature>
<evidence type="ECO:0000256" key="1">
    <source>
        <dbReference type="ARBA" id="ARBA00004167"/>
    </source>
</evidence>
<dbReference type="RefSeq" id="XP_009013770.1">
    <property type="nucleotide sequence ID" value="XM_009015522.1"/>
</dbReference>
<dbReference type="GO" id="GO:0016020">
    <property type="term" value="C:membrane"/>
    <property type="evidence" value="ECO:0007669"/>
    <property type="project" value="UniProtKB-SubCell"/>
</dbReference>
<dbReference type="InterPro" id="IPR008979">
    <property type="entry name" value="Galactose-bd-like_sf"/>
</dbReference>
<evidence type="ECO:0000259" key="8">
    <source>
        <dbReference type="PROSITE" id="PS50022"/>
    </source>
</evidence>
<feature type="domain" description="F5/8 type C" evidence="8">
    <location>
        <begin position="647"/>
        <end position="780"/>
    </location>
</feature>
<organism evidence="10 11">
    <name type="scientific">Helobdella robusta</name>
    <name type="common">Californian leech</name>
    <dbReference type="NCBI Taxonomy" id="6412"/>
    <lineage>
        <taxon>Eukaryota</taxon>
        <taxon>Metazoa</taxon>
        <taxon>Spiralia</taxon>
        <taxon>Lophotrochozoa</taxon>
        <taxon>Annelida</taxon>
        <taxon>Clitellata</taxon>
        <taxon>Hirudinea</taxon>
        <taxon>Rhynchobdellida</taxon>
        <taxon>Glossiphoniidae</taxon>
        <taxon>Helobdella</taxon>
    </lineage>
</organism>
<dbReference type="PANTHER" id="PTHR12988:SF6">
    <property type="entry name" value="SPHINGOMYELIN PHOSPHODIESTERASE 4"/>
    <property type="match status" value="1"/>
</dbReference>
<sequence>MFFVVILATTISNLPTASNAQQTYNKGCECEEMIDGRCSYTLFLPTPRTSATSDGCQDFPGSHVNNSLATLSRDVASLEKWSGEQAKSLIIISNRLSALESKIMDKNNNNNSNSNSSNNDGNNFYLMSQLVEQATRITNIEQGLASVNKTLHNFMDSVSQFINITTTNNNNTNNNNSSSSNNNYSTVMYTVNPTFTSQLNQSTDYNATYQTTTTSIYNNNNNNSYTANNTMIPYLTTASSIFATTTTNNFNITYNNTTTTSAAASGNNATTDMYYKTTITTTNYTIGDTRPYPYTTTTSAAATNNNTDNNSTIYTTMFANFNNYTAIDNATNGLDHSVYNLTTTTFHGIYQENHTNDNNASEVSNNSSFAYTTTQLYHINTTDAINNTNPNNNSNSEAHNATTTHYQQQHNESIFTSMAPHYNTTTNLSSSIIPATITNSFQNNNTIATTNNSSATINPTVTVHINNSYYSTIAITMHPNNKTGDDNTSTTNKVNIQNTTAAPFSNSNSSSSNNNSSNIIIQNHDSSNNKTTNVNNNDNKTATTTPPQAPLTTTVFFTPVKQPPSSNILLNVDGSKDGLQSGRLKRDVDENFYGFIKNHPHNNNNINNNNNNNDNIVLSLLNIIWKLEQRLTALQLQNQFSCSVKGLLTSGYRMTSSSSSPSPLQSPPTSSSFSSSSSSSLSDDDVSSPKSITIETGQWMEVQLNKSQTLFGFNVKVEELSDPVIYYDVMYMTPAQKWTYYVNYAGDKIIFNPKTDVTTSGFINLWQPIATNGFKIRPMTEGVTSALKICRVPFRRKEYRMVISWKRIKDWLNLEECLKRFLSKLIDIISGKIWSKIVVKSSRYVTQSMIVSAQIQMAFQKRSLLHMLEEVEKILKSYSMADLQPVLPQILELLFNFDGACPDDLNFGYLSNSRTYEFEVVKKFFGFDSILMSTVLRLSRDASCYTCYEFPFAKMPLSSKNTIRKGKSLLYYCSKLKRNPSTNFIESIFLDAFELLMVHFAHYLVNPLNLKVLHYINNKKHQHQKYWIYKAIANEYFTYFFSTRTDFIPPKFSPSLKENALSNFNPHYQSLPHHQLAAASPQISLSKLWGDNMQSYHQHLCSTPAYLKQQQQQQFISHNISSMEVPSQPSSPPRSNNILLQPLLNQSLNMPSFHQQQELQQQFQQQQQLYQQQQLQQPHLQKIRLSKLLNLDAEMLAMLNSANHSSPFMSTNTGSANSIAQSMSQPHSNMYCNMGSIFYTDVVLEIFFDFWLNQLDELSFEQQFKHSNKMLRSDDYFFLIRLLIKHTHWMASSSSFIDDGLSINQSFSGGMKQQQFSHSFQQQQQQRCQQHLLMSAEFMEWNEYKRSVWSPYMTGKLFRFIRHHITNVIIDRPILEIWLSFIQPWRYDVQQQPVVSKDHKQQQQQLHLSFNHQQTDQQEEHCDQVVNAKNSEEDLMNESEYAVFDRWVPFIKENIFTYTYILQLLMDRFAYLDVTNFSVIFLLCRVAKIFNTTNLKEVLDSVEQGMFEPHGHQQQKQANSSGIIRAPPPTNRNNNNIISLPNRTMTTPYKKKLTELGVRETEGPNEYRDLHSPEIITKVVRIINMVTHAKSVIEDRLNEQENVEHDKSLLQRMMSWFGDSDDQTTKTNNVKSLKYLDIITNNMMEFFQVPASRISTSPWPQTDQAHPRQFIGTPYLRRGHQSNTTDDPNLNITPLKNLDESEHLPELQKLPDCGVDDSGRIHLTPLGRYEIITGRKKFDVDYASDRELQPIRSSECAPLVKYLFRVSGLLNEKYGEKMKKSVKKRGPMGYLARYLFLPRKSKLGISSSPSANPLMSDSNKYNNVFTATARTSQSEKSSQTSCLFLTNRNQLDNPRISLRFLASYSNMLLLMLLVLLMKLSLGVDFTTAVALVVAFVVLFVVFVVRIVLEGLHDSGDDDNNNLNTSASNRSSITNGSNSATRNTKS</sequence>
<dbReference type="HOGENOM" id="CLU_234896_0_0_1"/>
<dbReference type="SUPFAM" id="SSF49785">
    <property type="entry name" value="Galactose-binding domain-like"/>
    <property type="match status" value="1"/>
</dbReference>
<evidence type="ECO:0000256" key="6">
    <source>
        <dbReference type="SAM" id="Phobius"/>
    </source>
</evidence>
<feature type="region of interest" description="Disordered" evidence="5">
    <location>
        <begin position="388"/>
        <end position="409"/>
    </location>
</feature>
<feature type="region of interest" description="Disordered" evidence="5">
    <location>
        <begin position="1917"/>
        <end position="1945"/>
    </location>
</feature>
<dbReference type="EMBL" id="AMQM01003357">
    <property type="status" value="NOT_ANNOTATED_CDS"/>
    <property type="molecule type" value="Genomic_DNA"/>
</dbReference>
<gene>
    <name evidence="10" type="primary">20211719</name>
    <name evidence="9" type="ORF">HELRODRAFT_190832</name>
</gene>
<dbReference type="EnsemblMetazoa" id="HelroT190832">
    <property type="protein sequence ID" value="HelroP190832"/>
    <property type="gene ID" value="HelroG190832"/>
</dbReference>
<feature type="region of interest" description="Disordered" evidence="5">
    <location>
        <begin position="656"/>
        <end position="689"/>
    </location>
</feature>
<comment type="subcellular location">
    <subcellularLocation>
        <location evidence="1">Membrane</location>
        <topology evidence="1">Single-pass membrane protein</topology>
    </subcellularLocation>
</comment>
<feature type="compositionally biased region" description="Low complexity" evidence="5">
    <location>
        <begin position="656"/>
        <end position="681"/>
    </location>
</feature>
<feature type="compositionally biased region" description="Low complexity" evidence="5">
    <location>
        <begin position="388"/>
        <end position="404"/>
    </location>
</feature>
<dbReference type="CTD" id="20211719"/>
<dbReference type="GeneID" id="20211719"/>
<feature type="region of interest" description="Disordered" evidence="5">
    <location>
        <begin position="1509"/>
        <end position="1541"/>
    </location>
</feature>
<dbReference type="InterPro" id="IPR024129">
    <property type="entry name" value="Sphingomy_SMPD4"/>
</dbReference>
<feature type="compositionally biased region" description="Low complexity" evidence="5">
    <location>
        <begin position="1531"/>
        <end position="1541"/>
    </location>
</feature>
<feature type="compositionally biased region" description="Polar residues" evidence="5">
    <location>
        <begin position="1920"/>
        <end position="1945"/>
    </location>
</feature>
<dbReference type="GO" id="GO:0050290">
    <property type="term" value="F:sphingomyelin phosphodiesterase D activity"/>
    <property type="evidence" value="ECO:0000318"/>
    <property type="project" value="GO_Central"/>
</dbReference>
<feature type="transmembrane region" description="Helical" evidence="6">
    <location>
        <begin position="1888"/>
        <end position="1908"/>
    </location>
</feature>
<keyword evidence="7" id="KW-0732">Signal</keyword>
<reference evidence="9 11" key="2">
    <citation type="journal article" date="2013" name="Nature">
        <title>Insights into bilaterian evolution from three spiralian genomes.</title>
        <authorList>
            <person name="Simakov O."/>
            <person name="Marletaz F."/>
            <person name="Cho S.J."/>
            <person name="Edsinger-Gonzales E."/>
            <person name="Havlak P."/>
            <person name="Hellsten U."/>
            <person name="Kuo D.H."/>
            <person name="Larsson T."/>
            <person name="Lv J."/>
            <person name="Arendt D."/>
            <person name="Savage R."/>
            <person name="Osoegawa K."/>
            <person name="de Jong P."/>
            <person name="Grimwood J."/>
            <person name="Chapman J.A."/>
            <person name="Shapiro H."/>
            <person name="Aerts A."/>
            <person name="Otillar R.P."/>
            <person name="Terry A.Y."/>
            <person name="Boore J.L."/>
            <person name="Grigoriev I.V."/>
            <person name="Lindberg D.R."/>
            <person name="Seaver E.C."/>
            <person name="Weisblat D.A."/>
            <person name="Putnam N.H."/>
            <person name="Rokhsar D.S."/>
        </authorList>
    </citation>
    <scope>NUCLEOTIDE SEQUENCE</scope>
</reference>
<feature type="compositionally biased region" description="Polar residues" evidence="5">
    <location>
        <begin position="1512"/>
        <end position="1522"/>
    </location>
</feature>
<evidence type="ECO:0000313" key="9">
    <source>
        <dbReference type="EMBL" id="ESO07981.1"/>
    </source>
</evidence>
<dbReference type="OrthoDB" id="10251508at2759"/>
<dbReference type="EMBL" id="KB096134">
    <property type="protein sequence ID" value="ESO07981.1"/>
    <property type="molecule type" value="Genomic_DNA"/>
</dbReference>
<name>T1FSC2_HELRO</name>
<reference evidence="10" key="3">
    <citation type="submission" date="2015-06" db="UniProtKB">
        <authorList>
            <consortium name="EnsemblMetazoa"/>
        </authorList>
    </citation>
    <scope>IDENTIFICATION</scope>
</reference>
<dbReference type="GO" id="GO:0046475">
    <property type="term" value="P:glycerophospholipid catabolic process"/>
    <property type="evidence" value="ECO:0000318"/>
    <property type="project" value="GO_Central"/>
</dbReference>
<keyword evidence="4 6" id="KW-0472">Membrane</keyword>
<protein>
    <recommendedName>
        <fullName evidence="8">F5/8 type C domain-containing protein</fullName>
    </recommendedName>
</protein>
<dbReference type="GO" id="GO:0046513">
    <property type="term" value="P:ceramide biosynthetic process"/>
    <property type="evidence" value="ECO:0000318"/>
    <property type="project" value="GO_Central"/>
</dbReference>
<accession>T1FSC2</accession>
<keyword evidence="3 6" id="KW-1133">Transmembrane helix</keyword>
<evidence type="ECO:0000256" key="4">
    <source>
        <dbReference type="ARBA" id="ARBA00023136"/>
    </source>
</evidence>
<dbReference type="STRING" id="6412.T1FSC2"/>
<feature type="compositionally biased region" description="Low complexity" evidence="5">
    <location>
        <begin position="505"/>
        <end position="550"/>
    </location>
</feature>
<dbReference type="eggNOG" id="KOG4396">
    <property type="taxonomic scope" value="Eukaryota"/>
</dbReference>
<dbReference type="PANTHER" id="PTHR12988">
    <property type="entry name" value="SPHINGOMYELIN PHOSPHODIESTERASE 4"/>
    <property type="match status" value="1"/>
</dbReference>
<dbReference type="Proteomes" id="UP000015101">
    <property type="component" value="Unassembled WGS sequence"/>
</dbReference>
<feature type="signal peptide" evidence="7">
    <location>
        <begin position="1"/>
        <end position="20"/>
    </location>
</feature>
<proteinExistence type="predicted"/>
<evidence type="ECO:0000256" key="2">
    <source>
        <dbReference type="ARBA" id="ARBA00022692"/>
    </source>
</evidence>
<evidence type="ECO:0000313" key="10">
    <source>
        <dbReference type="EnsemblMetazoa" id="HelroP190832"/>
    </source>
</evidence>
<dbReference type="Pfam" id="PF14724">
    <property type="entry name" value="mit_SMPDase"/>
    <property type="match status" value="3"/>
</dbReference>
<evidence type="ECO:0000256" key="3">
    <source>
        <dbReference type="ARBA" id="ARBA00022989"/>
    </source>
</evidence>
<feature type="transmembrane region" description="Helical" evidence="6">
    <location>
        <begin position="1856"/>
        <end position="1876"/>
    </location>
</feature>
<keyword evidence="11" id="KW-1185">Reference proteome</keyword>
<dbReference type="KEGG" id="hro:HELRODRAFT_190832"/>
<evidence type="ECO:0000256" key="5">
    <source>
        <dbReference type="SAM" id="MobiDB-lite"/>
    </source>
</evidence>
<dbReference type="PROSITE" id="PS50022">
    <property type="entry name" value="FA58C_3"/>
    <property type="match status" value="1"/>
</dbReference>
<dbReference type="InterPro" id="IPR000421">
    <property type="entry name" value="FA58C"/>
</dbReference>
<feature type="chain" id="PRO_5010980921" description="F5/8 type C domain-containing protein" evidence="7">
    <location>
        <begin position="21"/>
        <end position="1945"/>
    </location>
</feature>
<dbReference type="GO" id="GO:0006685">
    <property type="term" value="P:sphingomyelin catabolic process"/>
    <property type="evidence" value="ECO:0000318"/>
    <property type="project" value="GO_Central"/>
</dbReference>
<keyword evidence="2 6" id="KW-0812">Transmembrane</keyword>